<comment type="similarity">
    <text evidence="1">Belongs to the Mo25 family.</text>
</comment>
<reference evidence="3" key="2">
    <citation type="submission" date="2020-05" db="UniProtKB">
        <authorList>
            <consortium name="EnsemblMetazoa"/>
        </authorList>
    </citation>
    <scope>IDENTIFICATION</scope>
    <source>
        <strain evidence="3">WRAIR2</strain>
    </source>
</reference>
<feature type="coiled-coil region" evidence="2">
    <location>
        <begin position="8"/>
        <end position="38"/>
    </location>
</feature>
<name>A0A182NAY3_9DIPT</name>
<evidence type="ECO:0000313" key="3">
    <source>
        <dbReference type="EnsemblMetazoa" id="ADIR004809-PA"/>
    </source>
</evidence>
<keyword evidence="4" id="KW-1185">Reference proteome</keyword>
<reference evidence="4" key="1">
    <citation type="submission" date="2013-03" db="EMBL/GenBank/DDBJ databases">
        <title>The Genome Sequence of Anopheles dirus WRAIR2.</title>
        <authorList>
            <consortium name="The Broad Institute Genomics Platform"/>
            <person name="Neafsey D.E."/>
            <person name="Walton C."/>
            <person name="Walker B."/>
            <person name="Young S.K."/>
            <person name="Zeng Q."/>
            <person name="Gargeya S."/>
            <person name="Fitzgerald M."/>
            <person name="Haas B."/>
            <person name="Abouelleil A."/>
            <person name="Allen A.W."/>
            <person name="Alvarado L."/>
            <person name="Arachchi H.M."/>
            <person name="Berlin A.M."/>
            <person name="Chapman S.B."/>
            <person name="Gainer-Dewar J."/>
            <person name="Goldberg J."/>
            <person name="Griggs A."/>
            <person name="Gujja S."/>
            <person name="Hansen M."/>
            <person name="Howarth C."/>
            <person name="Imamovic A."/>
            <person name="Ireland A."/>
            <person name="Larimer J."/>
            <person name="McCowan C."/>
            <person name="Murphy C."/>
            <person name="Pearson M."/>
            <person name="Poon T.W."/>
            <person name="Priest M."/>
            <person name="Roberts A."/>
            <person name="Saif S."/>
            <person name="Shea T."/>
            <person name="Sisk P."/>
            <person name="Sykes S."/>
            <person name="Wortman J."/>
            <person name="Nusbaum C."/>
            <person name="Birren B."/>
        </authorList>
    </citation>
    <scope>NUCLEOTIDE SEQUENCE [LARGE SCALE GENOMIC DNA]</scope>
    <source>
        <strain evidence="4">WRAIR2</strain>
    </source>
</reference>
<evidence type="ECO:0000256" key="2">
    <source>
        <dbReference type="SAM" id="Coils"/>
    </source>
</evidence>
<organism evidence="3 4">
    <name type="scientific">Anopheles dirus</name>
    <dbReference type="NCBI Taxonomy" id="7168"/>
    <lineage>
        <taxon>Eukaryota</taxon>
        <taxon>Metazoa</taxon>
        <taxon>Ecdysozoa</taxon>
        <taxon>Arthropoda</taxon>
        <taxon>Hexapoda</taxon>
        <taxon>Insecta</taxon>
        <taxon>Pterygota</taxon>
        <taxon>Neoptera</taxon>
        <taxon>Endopterygota</taxon>
        <taxon>Diptera</taxon>
        <taxon>Nematocera</taxon>
        <taxon>Culicoidea</taxon>
        <taxon>Culicidae</taxon>
        <taxon>Anophelinae</taxon>
        <taxon>Anopheles</taxon>
    </lineage>
</organism>
<dbReference type="InterPro" id="IPR013878">
    <property type="entry name" value="Mo25"/>
</dbReference>
<dbReference type="VEuPathDB" id="VectorBase:ADIR004809"/>
<dbReference type="EnsemblMetazoa" id="ADIR004809-RA">
    <property type="protein sequence ID" value="ADIR004809-PA"/>
    <property type="gene ID" value="ADIR004809"/>
</dbReference>
<dbReference type="InterPro" id="IPR016024">
    <property type="entry name" value="ARM-type_fold"/>
</dbReference>
<protein>
    <submittedName>
        <fullName evidence="3">Uncharacterized protein</fullName>
    </submittedName>
</protein>
<dbReference type="STRING" id="7168.A0A182NAY3"/>
<dbReference type="Pfam" id="PF08569">
    <property type="entry name" value="Mo25"/>
    <property type="match status" value="1"/>
</dbReference>
<sequence>MGKVMDRRERMEGCLNSLQELLKALKEAVSSLDRGNNNSETAQDDVIVVSQLTNTNLLLLLTQNLNLIDFEGKKDVVQIFNNVLRRKIGTRSSTVEYICTKPEILFTLLAEYEQLALRSARQDRGA</sequence>
<evidence type="ECO:0000313" key="4">
    <source>
        <dbReference type="Proteomes" id="UP000075884"/>
    </source>
</evidence>
<dbReference type="GO" id="GO:0043539">
    <property type="term" value="F:protein serine/threonine kinase activator activity"/>
    <property type="evidence" value="ECO:0007669"/>
    <property type="project" value="TreeGrafter"/>
</dbReference>
<dbReference type="InterPro" id="IPR011989">
    <property type="entry name" value="ARM-like"/>
</dbReference>
<dbReference type="PANTHER" id="PTHR10182">
    <property type="entry name" value="CALCIUM-BINDING PROTEIN 39-RELATED"/>
    <property type="match status" value="1"/>
</dbReference>
<dbReference type="Proteomes" id="UP000075884">
    <property type="component" value="Unassembled WGS sequence"/>
</dbReference>
<accession>A0A182NAY3</accession>
<dbReference type="AlphaFoldDB" id="A0A182NAY3"/>
<evidence type="ECO:0000256" key="1">
    <source>
        <dbReference type="ARBA" id="ARBA00011012"/>
    </source>
</evidence>
<keyword evidence="2" id="KW-0175">Coiled coil</keyword>
<proteinExistence type="inferred from homology"/>
<dbReference type="SUPFAM" id="SSF48371">
    <property type="entry name" value="ARM repeat"/>
    <property type="match status" value="1"/>
</dbReference>
<dbReference type="Gene3D" id="1.25.10.10">
    <property type="entry name" value="Leucine-rich Repeat Variant"/>
    <property type="match status" value="1"/>
</dbReference>
<dbReference type="GO" id="GO:0035556">
    <property type="term" value="P:intracellular signal transduction"/>
    <property type="evidence" value="ECO:0007669"/>
    <property type="project" value="TreeGrafter"/>
</dbReference>
<dbReference type="PANTHER" id="PTHR10182:SF3">
    <property type="entry name" value="PROTEIN MO25"/>
    <property type="match status" value="1"/>
</dbReference>